<proteinExistence type="predicted"/>
<sequence>FWLRGLPWRPLHPPRTSSTNAQKSCVLQLHDHYHRPFNSNGNFRDILDGRRLHFSLTVVVTVPMFALRQYEIFPFMKIRDYFGIACAIF</sequence>
<feature type="non-terminal residue" evidence="1">
    <location>
        <position position="1"/>
    </location>
</feature>
<organism evidence="1 2">
    <name type="scientific">Pristionchus fissidentatus</name>
    <dbReference type="NCBI Taxonomy" id="1538716"/>
    <lineage>
        <taxon>Eukaryota</taxon>
        <taxon>Metazoa</taxon>
        <taxon>Ecdysozoa</taxon>
        <taxon>Nematoda</taxon>
        <taxon>Chromadorea</taxon>
        <taxon>Rhabditida</taxon>
        <taxon>Rhabditina</taxon>
        <taxon>Diplogasteromorpha</taxon>
        <taxon>Diplogasteroidea</taxon>
        <taxon>Neodiplogasteridae</taxon>
        <taxon>Pristionchus</taxon>
    </lineage>
</organism>
<gene>
    <name evidence="1" type="ORF">PFISCL1PPCAC_21004</name>
</gene>
<evidence type="ECO:0000313" key="2">
    <source>
        <dbReference type="Proteomes" id="UP001432322"/>
    </source>
</evidence>
<comment type="caution">
    <text evidence="1">The sequence shown here is derived from an EMBL/GenBank/DDBJ whole genome shotgun (WGS) entry which is preliminary data.</text>
</comment>
<accession>A0AAV5WCZ0</accession>
<name>A0AAV5WCZ0_9BILA</name>
<protein>
    <recommendedName>
        <fullName evidence="3">G protein-coupled receptor</fullName>
    </recommendedName>
</protein>
<dbReference type="Proteomes" id="UP001432322">
    <property type="component" value="Unassembled WGS sequence"/>
</dbReference>
<feature type="non-terminal residue" evidence="1">
    <location>
        <position position="89"/>
    </location>
</feature>
<keyword evidence="2" id="KW-1185">Reference proteome</keyword>
<dbReference type="EMBL" id="BTSY01000005">
    <property type="protein sequence ID" value="GMT29707.1"/>
    <property type="molecule type" value="Genomic_DNA"/>
</dbReference>
<evidence type="ECO:0008006" key="3">
    <source>
        <dbReference type="Google" id="ProtNLM"/>
    </source>
</evidence>
<reference evidence="1" key="1">
    <citation type="submission" date="2023-10" db="EMBL/GenBank/DDBJ databases">
        <title>Genome assembly of Pristionchus species.</title>
        <authorList>
            <person name="Yoshida K."/>
            <person name="Sommer R.J."/>
        </authorList>
    </citation>
    <scope>NUCLEOTIDE SEQUENCE</scope>
    <source>
        <strain evidence="1">RS5133</strain>
    </source>
</reference>
<dbReference type="AlphaFoldDB" id="A0AAV5WCZ0"/>
<evidence type="ECO:0000313" key="1">
    <source>
        <dbReference type="EMBL" id="GMT29707.1"/>
    </source>
</evidence>